<organism evidence="8 9">
    <name type="scientific">Sedimentisphaera cyanobacteriorum</name>
    <dbReference type="NCBI Taxonomy" id="1940790"/>
    <lineage>
        <taxon>Bacteria</taxon>
        <taxon>Pseudomonadati</taxon>
        <taxon>Planctomycetota</taxon>
        <taxon>Phycisphaerae</taxon>
        <taxon>Sedimentisphaerales</taxon>
        <taxon>Sedimentisphaeraceae</taxon>
        <taxon>Sedimentisphaera</taxon>
    </lineage>
</organism>
<dbReference type="InterPro" id="IPR001046">
    <property type="entry name" value="NRAMP_fam"/>
</dbReference>
<feature type="transmembrane region" description="Helical" evidence="7">
    <location>
        <begin position="337"/>
        <end position="356"/>
    </location>
</feature>
<dbReference type="PANTHER" id="PTHR11706:SF33">
    <property type="entry name" value="NATURAL RESISTANCE-ASSOCIATED MACROPHAGE PROTEIN 2"/>
    <property type="match status" value="1"/>
</dbReference>
<dbReference type="Proteomes" id="UP000188273">
    <property type="component" value="Chromosome"/>
</dbReference>
<evidence type="ECO:0000313" key="9">
    <source>
        <dbReference type="Proteomes" id="UP000188273"/>
    </source>
</evidence>
<feature type="transmembrane region" description="Helical" evidence="7">
    <location>
        <begin position="207"/>
        <end position="230"/>
    </location>
</feature>
<dbReference type="GO" id="GO:0015086">
    <property type="term" value="F:cadmium ion transmembrane transporter activity"/>
    <property type="evidence" value="ECO:0007669"/>
    <property type="project" value="TreeGrafter"/>
</dbReference>
<proteinExistence type="predicted"/>
<sequence>MENENTKSQSPLKKLWLLLLSVGPGIFCIGYTIGTGSVTSMSKAGSEFGTQLLWVLAFSCLFAWVLMEAYGRYAVITGETAIHSFKTKLKGGKFIAILVLVGVSVGQWCCLSGLVGLSSSAVYETLRIFFPSLSPSGYAPTLIIAVLIMAGMYAILWFGTYSLFEKVLVFFVTILGLSFIVSMFIVLPSPANIAKGFIPSIPDVEGANLMIAAFVGTTMAAPTFVVRPLLVKSKGWIEANDGLRQQQRDSFTSAAMMFVISGSVMVCAAGALFAEGKVITNVLDMANSLTPFAGRFAVALFLVGTLSAGLSSTLPIMMVAPLLISDYNKGKMVTRSVMFRSLTAAAALIGLTVPILGANPILAQIATQVSQVFNLPLVVGCIILLVNSKQMGKYRAGVLLNCGMAAAFVFSLVMSYIAVLGLRDFF</sequence>
<feature type="transmembrane region" description="Helical" evidence="7">
    <location>
        <begin position="53"/>
        <end position="73"/>
    </location>
</feature>
<keyword evidence="3 7" id="KW-0812">Transmembrane</keyword>
<feature type="transmembrane region" description="Helical" evidence="7">
    <location>
        <begin position="362"/>
        <end position="386"/>
    </location>
</feature>
<dbReference type="GO" id="GO:0005384">
    <property type="term" value="F:manganese ion transmembrane transporter activity"/>
    <property type="evidence" value="ECO:0007669"/>
    <property type="project" value="TreeGrafter"/>
</dbReference>
<dbReference type="RefSeq" id="WP_077538942.1">
    <property type="nucleotide sequence ID" value="NZ_CP019633.1"/>
</dbReference>
<evidence type="ECO:0000313" key="8">
    <source>
        <dbReference type="EMBL" id="AQQ08541.1"/>
    </source>
</evidence>
<dbReference type="GO" id="GO:0034755">
    <property type="term" value="P:iron ion transmembrane transport"/>
    <property type="evidence" value="ECO:0007669"/>
    <property type="project" value="TreeGrafter"/>
</dbReference>
<dbReference type="PANTHER" id="PTHR11706">
    <property type="entry name" value="SOLUTE CARRIER PROTEIN FAMILY 11 MEMBER"/>
    <property type="match status" value="1"/>
</dbReference>
<dbReference type="NCBIfam" id="NF037982">
    <property type="entry name" value="Nramp_1"/>
    <property type="match status" value="1"/>
</dbReference>
<feature type="transmembrane region" description="Helical" evidence="7">
    <location>
        <begin position="15"/>
        <end position="33"/>
    </location>
</feature>
<gene>
    <name evidence="8" type="primary">mntH</name>
    <name evidence="8" type="ORF">L21SP3_00325</name>
</gene>
<dbReference type="EMBL" id="CP019633">
    <property type="protein sequence ID" value="AQQ08541.1"/>
    <property type="molecule type" value="Genomic_DNA"/>
</dbReference>
<feature type="transmembrane region" description="Helical" evidence="7">
    <location>
        <begin position="167"/>
        <end position="187"/>
    </location>
</feature>
<protein>
    <submittedName>
        <fullName evidence="8">Mramp</fullName>
    </submittedName>
</protein>
<dbReference type="OrthoDB" id="9787548at2"/>
<keyword evidence="6 7" id="KW-0472">Membrane</keyword>
<reference evidence="9" key="1">
    <citation type="submission" date="2017-02" db="EMBL/GenBank/DDBJ databases">
        <title>Comparative genomics and description of representatives of a novel lineage of planctomycetes thriving in anoxic sediments.</title>
        <authorList>
            <person name="Spring S."/>
            <person name="Bunk B."/>
            <person name="Sproer C."/>
            <person name="Klenk H.-P."/>
        </authorList>
    </citation>
    <scope>NUCLEOTIDE SEQUENCE [LARGE SCALE GENOMIC DNA]</scope>
    <source>
        <strain evidence="9">L21-RPul-D3</strain>
    </source>
</reference>
<feature type="transmembrane region" description="Helical" evidence="7">
    <location>
        <begin position="294"/>
        <end position="325"/>
    </location>
</feature>
<evidence type="ECO:0000256" key="4">
    <source>
        <dbReference type="ARBA" id="ARBA00022847"/>
    </source>
</evidence>
<evidence type="ECO:0000256" key="2">
    <source>
        <dbReference type="ARBA" id="ARBA00022448"/>
    </source>
</evidence>
<keyword evidence="4" id="KW-0769">Symport</keyword>
<feature type="transmembrane region" description="Helical" evidence="7">
    <location>
        <begin position="398"/>
        <end position="419"/>
    </location>
</feature>
<dbReference type="GO" id="GO:0005886">
    <property type="term" value="C:plasma membrane"/>
    <property type="evidence" value="ECO:0007669"/>
    <property type="project" value="TreeGrafter"/>
</dbReference>
<evidence type="ECO:0000256" key="3">
    <source>
        <dbReference type="ARBA" id="ARBA00022692"/>
    </source>
</evidence>
<feature type="transmembrane region" description="Helical" evidence="7">
    <location>
        <begin position="251"/>
        <end position="274"/>
    </location>
</feature>
<comment type="subcellular location">
    <subcellularLocation>
        <location evidence="1">Membrane</location>
        <topology evidence="1">Multi-pass membrane protein</topology>
    </subcellularLocation>
</comment>
<dbReference type="KEGG" id="pbu:L21SP3_00325"/>
<evidence type="ECO:0000256" key="1">
    <source>
        <dbReference type="ARBA" id="ARBA00004141"/>
    </source>
</evidence>
<keyword evidence="2" id="KW-0813">Transport</keyword>
<evidence type="ECO:0000256" key="5">
    <source>
        <dbReference type="ARBA" id="ARBA00022989"/>
    </source>
</evidence>
<name>A0A1Q2HMM4_9BACT</name>
<feature type="transmembrane region" description="Helical" evidence="7">
    <location>
        <begin position="137"/>
        <end position="160"/>
    </location>
</feature>
<keyword evidence="9" id="KW-1185">Reference proteome</keyword>
<dbReference type="AlphaFoldDB" id="A0A1Q2HMM4"/>
<evidence type="ECO:0000256" key="7">
    <source>
        <dbReference type="SAM" id="Phobius"/>
    </source>
</evidence>
<evidence type="ECO:0000256" key="6">
    <source>
        <dbReference type="ARBA" id="ARBA00023136"/>
    </source>
</evidence>
<keyword evidence="5 7" id="KW-1133">Transmembrane helix</keyword>
<dbReference type="STRING" id="1940790.L21SP3_00325"/>
<accession>A0A1Q2HMM4</accession>
<dbReference type="GO" id="GO:0015293">
    <property type="term" value="F:symporter activity"/>
    <property type="evidence" value="ECO:0007669"/>
    <property type="project" value="UniProtKB-KW"/>
</dbReference>
<feature type="transmembrane region" description="Helical" evidence="7">
    <location>
        <begin position="94"/>
        <end position="117"/>
    </location>
</feature>
<dbReference type="Pfam" id="PF01566">
    <property type="entry name" value="Nramp"/>
    <property type="match status" value="1"/>
</dbReference>